<dbReference type="GO" id="GO:0004197">
    <property type="term" value="F:cysteine-type endopeptidase activity"/>
    <property type="evidence" value="ECO:0007669"/>
    <property type="project" value="InterPro"/>
</dbReference>
<dbReference type="EMBL" id="MT631450">
    <property type="protein sequence ID" value="QNO50753.1"/>
    <property type="molecule type" value="Genomic_DNA"/>
</dbReference>
<evidence type="ECO:0000313" key="3">
    <source>
        <dbReference type="EMBL" id="QNO50753.1"/>
    </source>
</evidence>
<dbReference type="InterPro" id="IPR039564">
    <property type="entry name" value="Peptidase_C39-like"/>
</dbReference>
<dbReference type="Pfam" id="PF13529">
    <property type="entry name" value="Peptidase_C39_2"/>
    <property type="match status" value="1"/>
</dbReference>
<feature type="domain" description="Peptidase C39-like" evidence="2">
    <location>
        <begin position="916"/>
        <end position="1043"/>
    </location>
</feature>
<feature type="domain" description="Peptidase C14 caspase" evidence="1">
    <location>
        <begin position="1253"/>
        <end position="1429"/>
    </location>
</feature>
<evidence type="ECO:0000259" key="2">
    <source>
        <dbReference type="Pfam" id="PF13529"/>
    </source>
</evidence>
<dbReference type="Pfam" id="PF00656">
    <property type="entry name" value="Peptidase_C14"/>
    <property type="match status" value="1"/>
</dbReference>
<name>A0A7G9YRW9_9EURY</name>
<dbReference type="GO" id="GO:0006508">
    <property type="term" value="P:proteolysis"/>
    <property type="evidence" value="ECO:0007669"/>
    <property type="project" value="InterPro"/>
</dbReference>
<reference evidence="3" key="1">
    <citation type="submission" date="2020-06" db="EMBL/GenBank/DDBJ databases">
        <title>Unique genomic features of the anaerobic methanotrophic archaea.</title>
        <authorList>
            <person name="Chadwick G.L."/>
            <person name="Skennerton C.T."/>
            <person name="Laso-Perez R."/>
            <person name="Leu A.O."/>
            <person name="Speth D.R."/>
            <person name="Yu H."/>
            <person name="Morgan-Lang C."/>
            <person name="Hatzenpichler R."/>
            <person name="Goudeau D."/>
            <person name="Malmstrom R."/>
            <person name="Brazelton W.J."/>
            <person name="Woyke T."/>
            <person name="Hallam S.J."/>
            <person name="Tyson G.W."/>
            <person name="Wegener G."/>
            <person name="Boetius A."/>
            <person name="Orphan V."/>
        </authorList>
    </citation>
    <scope>NUCLEOTIDE SEQUENCE</scope>
</reference>
<dbReference type="InterPro" id="IPR011600">
    <property type="entry name" value="Pept_C14_caspase"/>
</dbReference>
<protein>
    <submittedName>
        <fullName evidence="3">Uncharacterized protein</fullName>
    </submittedName>
</protein>
<proteinExistence type="predicted"/>
<organism evidence="3">
    <name type="scientific">Candidatus Methanophagaceae archaeon ANME-1 ERB6</name>
    <dbReference type="NCBI Taxonomy" id="2759912"/>
    <lineage>
        <taxon>Archaea</taxon>
        <taxon>Methanobacteriati</taxon>
        <taxon>Methanobacteriota</taxon>
        <taxon>Stenosarchaea group</taxon>
        <taxon>Methanomicrobia</taxon>
        <taxon>Candidatus Methanophagales</taxon>
        <taxon>Candidatus Methanophagaceae</taxon>
    </lineage>
</organism>
<dbReference type="Gene3D" id="3.40.50.1460">
    <property type="match status" value="1"/>
</dbReference>
<evidence type="ECO:0000259" key="1">
    <source>
        <dbReference type="Pfam" id="PF00656"/>
    </source>
</evidence>
<accession>A0A7G9YRW9</accession>
<sequence>MGEKAIKKMIMRKVLSCLVIIVILMSAVPVSVLASNSSDDVMDNALDSLSEVDTHEDIVVSGVDNVTYEAGCNFSDGNITGNTSKSPNETLLEKVFTENNSAEVMMPFFNNNTTDVQWLSFNNTVGEDNERKIVSAQGESLSISVWTDKSEYKIGETVTIYYQTNKKCNAKLTITKPDGKKVVYGPNEIPKCTRSKSPTAGYPTGKRTVVFEAWAGDEYKKATCYFDVKEKGEEEKWDVIFEGTVIGTVNPGIENFICEAKIDKIISGADHIEEGWTVNIVLSAGDSPCGTYGQVKKGDKIKVYGQRLPVYSWPPLISLCGRSSYYLKKISSESLSIDVWTADAYKNTKTEFKPGDNIYIWVKTNRPVTIDLIVDIYYDSGGHVQKYLRDDKRLSGAGEYKNYWTTGEPGRRVLTLKAWDDYGNYAEDKWTFYVKESKEKPSPKITDVDIDPPICVKEGEYATISVTVKNKGGASSEGYISVSFPNDEYIPTSSVSGTGNGYNELYPKGHWPLWNSEDKRMTAVDPLVELKDTNWRNDQEETITMNVKPNSGSDEIVFYVRAALKNDADGSYERDLTYSSYKDQQGWYVKKYSVDVCEGENIPVKFIGEITGEGTPISSYEFDVRVDEILSDPDGKLEVGETVSVWAHKSAFTIEAGVGDRVEVFGLYKGTFNDKDKIQLEDSAHFLEEQAYRWIKTDENAKFDCGTNNDYFTVSFYSDWLASQIKIAAETGENLRSISPVLFWDAGQSEPSSVSKHMRLLDASKGMIELWPNKYDEVKGPTSRVKIYYRITTYSTEKDKLDRIAWISTHGDLVLLTGENKDFVMKVWGDNTDDYYTETRIYGGTDRFKDRLLMNWEGNVTKEYFTVGDEINLDVPSGTITMKILELKWARWYDRILLEMIKVEYEIDMHESSNILPVPYYNQGHTKWCLYYSFCMLLRYNNCDVKPWEIADYFDTEHDDSLSKFKLYNEFDHSLEDFSSSRCSLTTKKKIWGLLGSVNTEDFDNYIKESIDTGQPVLTGFSKLKHVIVAVGYDSQYIYLSDPSGAITQEVFNNNEKYIAVPVLWSDFNEKIVKKIGTFNQAVTLKGLSNPPSNTPKGSIYLTDYANNDDGGLYFQNRNDCDDKGALRFDGKYPDGYRIVKVGDLPVERTPTKNDIMSLGFTVANPTSTQRDYTVKSSFINSDTGITINRLSSVWDLSVPPHSTDYKGSSYSNQLSHIDPGDYTLVIKLFDDADTELDSLQFDVTVAENPVEKYALIIGAGGKHPINSAKVMYNLLHDGYGYDNIVLLTGDDATWSNIVNNISRLSVVPDPNDDVIFYFAGHGGTGLFGEYITSDDGEEINELSLGGDLNDIEGLTAIFDSCCSGGLVGEYGIAGDDKVILMSCRSDESAYSPSIIDEYLLERRHDMIFSYYLNKAFTVNKADADKLVTENERVSVEEAFMFAKDKTTNYVNDRYHHQQHPEMKDNYLSVDNNAAEMYLSDNDPSFLSASTNCPVNLHAYDPQGRHIGINASGGIDEEIPGSYYTGPDFDPEEIIIIGTTENIIYKIEALDVGEFDFTVTQSTEIETTTVTYLDVPISETTEATVDVSQENPTYTMEIDKYGDGTTIETKKPDSIETIGCTYDHDGDGIVEDDLDDLMLATDAYLGFNTGSEYDADGDGTVEDDIDDLIMATDAYLGFITCEGAD</sequence>
<gene>
    <name evidence="3" type="ORF">HAICDJOK_00013</name>
</gene>
<dbReference type="Gene3D" id="3.90.70.10">
    <property type="entry name" value="Cysteine proteinases"/>
    <property type="match status" value="1"/>
</dbReference>